<organism evidence="3">
    <name type="scientific">Salinispirillum sp. LH 10-3-1</name>
    <dbReference type="NCBI Taxonomy" id="2952525"/>
    <lineage>
        <taxon>Bacteria</taxon>
        <taxon>Pseudomonadati</taxon>
        <taxon>Pseudomonadota</taxon>
        <taxon>Gammaproteobacteria</taxon>
        <taxon>Oceanospirillales</taxon>
        <taxon>Saccharospirillaceae</taxon>
        <taxon>Salinispirillum</taxon>
    </lineage>
</organism>
<dbReference type="PROSITE" id="PS50110">
    <property type="entry name" value="RESPONSE_REGULATORY"/>
    <property type="match status" value="1"/>
</dbReference>
<feature type="domain" description="Response regulatory" evidence="2">
    <location>
        <begin position="5"/>
        <end position="117"/>
    </location>
</feature>
<dbReference type="InterPro" id="IPR011006">
    <property type="entry name" value="CheY-like_superfamily"/>
</dbReference>
<reference evidence="3" key="1">
    <citation type="submission" date="2022-07" db="EMBL/GenBank/DDBJ databases">
        <title>Complete genome sequence of Salinispirillum sp. LH10-3-1 capable of multiple carbohydrate inversion isolated from a soda lake.</title>
        <authorList>
            <person name="Liu J."/>
            <person name="Zhai Y."/>
            <person name="Zhang H."/>
            <person name="Yang H."/>
            <person name="Qu J."/>
            <person name="Li J."/>
        </authorList>
    </citation>
    <scope>NUCLEOTIDE SEQUENCE</scope>
    <source>
        <strain evidence="3">LH 10-3-1</strain>
    </source>
</reference>
<accession>A0AB38YFV3</accession>
<evidence type="ECO:0000256" key="1">
    <source>
        <dbReference type="PROSITE-ProRule" id="PRU00169"/>
    </source>
</evidence>
<name>A0AB38YFV3_9GAMM</name>
<dbReference type="Gene3D" id="3.40.50.2300">
    <property type="match status" value="1"/>
</dbReference>
<dbReference type="EMBL" id="CP101717">
    <property type="protein sequence ID" value="WLD57944.1"/>
    <property type="molecule type" value="Genomic_DNA"/>
</dbReference>
<dbReference type="GO" id="GO:0000160">
    <property type="term" value="P:phosphorelay signal transduction system"/>
    <property type="evidence" value="ECO:0007669"/>
    <property type="project" value="InterPro"/>
</dbReference>
<proteinExistence type="predicted"/>
<gene>
    <name evidence="3" type="ORF">NFC81_14700</name>
</gene>
<sequence>MQSQNVLLICSQPVVRRQIESALHMGMPNTVIYEATDCEGAERLAESHDIDIMIIALDMGPPPTMEALAILRKLHPQAEMIGLTLDRIDRSQRALLAVLNVRPVHLSRLAATLLQPTSEPTIPAVVLESAERHRPAL</sequence>
<protein>
    <recommendedName>
        <fullName evidence="2">Response regulatory domain-containing protein</fullName>
    </recommendedName>
</protein>
<dbReference type="AlphaFoldDB" id="A0AB38YFV3"/>
<dbReference type="SUPFAM" id="SSF52172">
    <property type="entry name" value="CheY-like"/>
    <property type="match status" value="1"/>
</dbReference>
<evidence type="ECO:0000259" key="2">
    <source>
        <dbReference type="PROSITE" id="PS50110"/>
    </source>
</evidence>
<comment type="caution">
    <text evidence="1">Lacks conserved residue(s) required for the propagation of feature annotation.</text>
</comment>
<evidence type="ECO:0000313" key="3">
    <source>
        <dbReference type="EMBL" id="WLD57944.1"/>
    </source>
</evidence>
<dbReference type="InterPro" id="IPR001789">
    <property type="entry name" value="Sig_transdc_resp-reg_receiver"/>
</dbReference>
<dbReference type="RefSeq" id="WP_304995227.1">
    <property type="nucleotide sequence ID" value="NZ_CP101717.1"/>
</dbReference>